<proteinExistence type="predicted"/>
<evidence type="ECO:0000313" key="4">
    <source>
        <dbReference type="Proteomes" id="UP001558713"/>
    </source>
</evidence>
<organism evidence="3 4">
    <name type="scientific">Cardamine amara subsp. amara</name>
    <dbReference type="NCBI Taxonomy" id="228776"/>
    <lineage>
        <taxon>Eukaryota</taxon>
        <taxon>Viridiplantae</taxon>
        <taxon>Streptophyta</taxon>
        <taxon>Embryophyta</taxon>
        <taxon>Tracheophyta</taxon>
        <taxon>Spermatophyta</taxon>
        <taxon>Magnoliopsida</taxon>
        <taxon>eudicotyledons</taxon>
        <taxon>Gunneridae</taxon>
        <taxon>Pentapetalae</taxon>
        <taxon>rosids</taxon>
        <taxon>malvids</taxon>
        <taxon>Brassicales</taxon>
        <taxon>Brassicaceae</taxon>
        <taxon>Cardamineae</taxon>
        <taxon>Cardamine</taxon>
    </lineage>
</organism>
<keyword evidence="4" id="KW-1185">Reference proteome</keyword>
<dbReference type="Proteomes" id="UP001558713">
    <property type="component" value="Unassembled WGS sequence"/>
</dbReference>
<protein>
    <submittedName>
        <fullName evidence="3">Protein VACUOLELESS GAMETOPHYTES</fullName>
    </submittedName>
</protein>
<gene>
    <name evidence="3" type="ORF">V5N11_008789</name>
</gene>
<dbReference type="EMBL" id="JBANAX010000320">
    <property type="protein sequence ID" value="KAL1214271.1"/>
    <property type="molecule type" value="Genomic_DNA"/>
</dbReference>
<dbReference type="InterPro" id="IPR046349">
    <property type="entry name" value="C1-like_sf"/>
</dbReference>
<evidence type="ECO:0000256" key="1">
    <source>
        <dbReference type="ARBA" id="ARBA00022737"/>
    </source>
</evidence>
<dbReference type="PANTHER" id="PTHR46288:SF27">
    <property type="entry name" value="CYSTEINE_HISTIDINE-RICH C1 DOMAIN FAMILY PROTEIN"/>
    <property type="match status" value="1"/>
</dbReference>
<reference evidence="3 4" key="1">
    <citation type="submission" date="2024-04" db="EMBL/GenBank/DDBJ databases">
        <title>Genome assembly C_amara_ONT_v2.</title>
        <authorList>
            <person name="Yant L."/>
            <person name="Moore C."/>
            <person name="Slenker M."/>
        </authorList>
    </citation>
    <scope>NUCLEOTIDE SEQUENCE [LARGE SCALE GENOMIC DNA]</scope>
    <source>
        <tissue evidence="3">Leaf</tissue>
    </source>
</reference>
<dbReference type="AlphaFoldDB" id="A0ABD1B5N9"/>
<sequence>MASGNTRAKLMNRPSVRHPSHNHPLRFFKSQEEDEIICSGCELELIGQAFKCTKSECDYFLHKSCFDLRGEIHHKCHPNHSLILLYSAPYRRPRYICNACDANGTGFTYHCSECRYDVHVGCAFIPEKIEREDHEHQLTLLYNRPCKGRKDGAMCICDVCKEDMLENCWVYYCKTCDYGTHTYLCVTNEDKEPKMKF</sequence>
<accession>A0ABD1B5N9</accession>
<dbReference type="SUPFAM" id="SSF57889">
    <property type="entry name" value="Cysteine-rich domain"/>
    <property type="match status" value="2"/>
</dbReference>
<feature type="domain" description="DC1" evidence="2">
    <location>
        <begin position="75"/>
        <end position="123"/>
    </location>
</feature>
<dbReference type="PANTHER" id="PTHR46288">
    <property type="entry name" value="PHORBOL-ESTER/DAG-TYPE DOMAIN-CONTAINING PROTEIN"/>
    <property type="match status" value="1"/>
</dbReference>
<evidence type="ECO:0000259" key="2">
    <source>
        <dbReference type="Pfam" id="PF03107"/>
    </source>
</evidence>
<dbReference type="Pfam" id="PF03107">
    <property type="entry name" value="C1_2"/>
    <property type="match status" value="2"/>
</dbReference>
<feature type="domain" description="DC1" evidence="2">
    <location>
        <begin position="19"/>
        <end position="65"/>
    </location>
</feature>
<name>A0ABD1B5N9_CARAN</name>
<dbReference type="InterPro" id="IPR004146">
    <property type="entry name" value="DC1"/>
</dbReference>
<comment type="caution">
    <text evidence="3">The sequence shown here is derived from an EMBL/GenBank/DDBJ whole genome shotgun (WGS) entry which is preliminary data.</text>
</comment>
<evidence type="ECO:0000313" key="3">
    <source>
        <dbReference type="EMBL" id="KAL1214271.1"/>
    </source>
</evidence>
<keyword evidence="1" id="KW-0677">Repeat</keyword>